<dbReference type="InterPro" id="IPR007860">
    <property type="entry name" value="DNA_mmatch_repair_MutS_con_dom"/>
</dbReference>
<dbReference type="InterPro" id="IPR016151">
    <property type="entry name" value="DNA_mismatch_repair_MutS_N"/>
</dbReference>
<dbReference type="Pfam" id="PF05192">
    <property type="entry name" value="MutS_III"/>
    <property type="match status" value="1"/>
</dbReference>
<accession>A0ABV6CC64</accession>
<dbReference type="InterPro" id="IPR000432">
    <property type="entry name" value="DNA_mismatch_repair_MutS_C"/>
</dbReference>
<keyword evidence="5 9" id="KW-0067">ATP-binding</keyword>
<dbReference type="NCBIfam" id="NF003810">
    <property type="entry name" value="PRK05399.1"/>
    <property type="match status" value="1"/>
</dbReference>
<dbReference type="Gene3D" id="3.30.420.110">
    <property type="entry name" value="MutS, connector domain"/>
    <property type="match status" value="1"/>
</dbReference>
<dbReference type="Pfam" id="PF01624">
    <property type="entry name" value="MutS_I"/>
    <property type="match status" value="1"/>
</dbReference>
<comment type="caution">
    <text evidence="12">The sequence shown here is derived from an EMBL/GenBank/DDBJ whole genome shotgun (WGS) entry which is preliminary data.</text>
</comment>
<dbReference type="InterPro" id="IPR045076">
    <property type="entry name" value="MutS"/>
</dbReference>
<evidence type="ECO:0000256" key="1">
    <source>
        <dbReference type="ARBA" id="ARBA00006271"/>
    </source>
</evidence>
<proteinExistence type="inferred from homology"/>
<evidence type="ECO:0000259" key="11">
    <source>
        <dbReference type="PROSITE" id="PS00486"/>
    </source>
</evidence>
<dbReference type="SMART" id="SM00533">
    <property type="entry name" value="MUTSd"/>
    <property type="match status" value="1"/>
</dbReference>
<dbReference type="SUPFAM" id="SSF48334">
    <property type="entry name" value="DNA repair protein MutS, domain III"/>
    <property type="match status" value="1"/>
</dbReference>
<evidence type="ECO:0000256" key="5">
    <source>
        <dbReference type="ARBA" id="ARBA00022840"/>
    </source>
</evidence>
<evidence type="ECO:0000256" key="3">
    <source>
        <dbReference type="ARBA" id="ARBA00022741"/>
    </source>
</evidence>
<keyword evidence="4 9" id="KW-0227">DNA damage</keyword>
<evidence type="ECO:0000313" key="13">
    <source>
        <dbReference type="Proteomes" id="UP001589758"/>
    </source>
</evidence>
<dbReference type="Gene3D" id="3.40.1170.10">
    <property type="entry name" value="DNA repair protein MutS, domain I"/>
    <property type="match status" value="1"/>
</dbReference>
<evidence type="ECO:0000256" key="8">
    <source>
        <dbReference type="ARBA" id="ARBA00024647"/>
    </source>
</evidence>
<dbReference type="InterPro" id="IPR017261">
    <property type="entry name" value="DNA_mismatch_repair_MutS/MSH"/>
</dbReference>
<organism evidence="12 13">
    <name type="scientific">Thorsellia kenyensis</name>
    <dbReference type="NCBI Taxonomy" id="1549888"/>
    <lineage>
        <taxon>Bacteria</taxon>
        <taxon>Pseudomonadati</taxon>
        <taxon>Pseudomonadota</taxon>
        <taxon>Gammaproteobacteria</taxon>
        <taxon>Enterobacterales</taxon>
        <taxon>Thorselliaceae</taxon>
        <taxon>Thorsellia</taxon>
    </lineage>
</organism>
<evidence type="ECO:0000256" key="4">
    <source>
        <dbReference type="ARBA" id="ARBA00022763"/>
    </source>
</evidence>
<dbReference type="InterPro" id="IPR007861">
    <property type="entry name" value="DNA_mismatch_repair_MutS_clamp"/>
</dbReference>
<dbReference type="RefSeq" id="WP_385877695.1">
    <property type="nucleotide sequence ID" value="NZ_JBHLXE010000105.1"/>
</dbReference>
<sequence length="878" mass="98550">MINKEDFSQHTPMMRQYLSIKAEHPNELLFYRMGDFYEMFYDDAKRGAALLDLSLTKRGASNGEPIPMAGIPYHAADNYLAKLVALGESVAICEQIGDPATSKGPVERKVTRIVTPGTITDEALLEDKKDNLLVAINPLQKRTKEIEAQFGLATLDMTSGRFIVMQLTGLDELRAEIIRLSPAELLYPEDFTLDFIGVTIKAPRRRPQWEFDLKTAVLTLNQHFGTQDLSGFGIDETQSFISSAGALLQYVKDTQRASLPHIHSIILLKLEDEVLLDAATRKNLEITVNLSGTYENTLASVLDKCSTAMGSRMLKRWLHAPTRKKETLLLRQSIISTLQPFTDELSQWLRQIGDLERIYARLALRTIRPRDLVRVREAIALFPKIHGLLASINGEKLNRFNEAFIGFDAVGKLLNDAIVDSPPVLVRDGGVIADGYHAELDEYRALSAGATDYLDKLEIREREALGLDTLKVGYNAVHGYFIQVSRGQSEKVPMHYIRRQTLKNAERYIIPELKEYEDKVLSSKGKSLAIEKQLYEFIIDSLMPFLSQFQKSAELISELDVLCNLSERAFTLDYVKPHLQDSEGLEIIGARHPVVEQVLSTPFIPNDLYFDAQKRMRIITGPNMGGKSTYMRQTALIVLLAHIGSFVPAKSAKIGPIDKIFTRVGASDDLASGRSTFMVEMTETANILHNATEKSLVLMDEIGRGTSTYDGLSLAFACAESLALNIKAWTLFATHYFELTQLPQFIPTIENYHLAAKEHKENIVFMHQVEAGAASKSYGIAVAMLAGLPKDVLKRAKKKLRELESTAQRVSLYQTTEEQLPLNITNDIEQYGDEENHVVFTQELTELIDQIKTANLDDLTPKMALEFLYDLQNKANDI</sequence>
<keyword evidence="13" id="KW-1185">Reference proteome</keyword>
<dbReference type="Gene3D" id="3.40.50.300">
    <property type="entry name" value="P-loop containing nucleotide triphosphate hydrolases"/>
    <property type="match status" value="1"/>
</dbReference>
<dbReference type="CDD" id="cd03284">
    <property type="entry name" value="ABC_MutS1"/>
    <property type="match status" value="1"/>
</dbReference>
<dbReference type="SUPFAM" id="SSF52540">
    <property type="entry name" value="P-loop containing nucleoside triphosphate hydrolases"/>
    <property type="match status" value="1"/>
</dbReference>
<evidence type="ECO:0000256" key="6">
    <source>
        <dbReference type="ARBA" id="ARBA00023125"/>
    </source>
</evidence>
<dbReference type="Pfam" id="PF00488">
    <property type="entry name" value="MutS_V"/>
    <property type="match status" value="1"/>
</dbReference>
<keyword evidence="3 9" id="KW-0547">Nucleotide-binding</keyword>
<reference evidence="12 13" key="1">
    <citation type="submission" date="2024-09" db="EMBL/GenBank/DDBJ databases">
        <authorList>
            <person name="Sun Q."/>
            <person name="Mori K."/>
        </authorList>
    </citation>
    <scope>NUCLEOTIDE SEQUENCE [LARGE SCALE GENOMIC DNA]</scope>
    <source>
        <strain evidence="12 13">CCM 8545</strain>
    </source>
</reference>
<dbReference type="PROSITE" id="PS00486">
    <property type="entry name" value="DNA_MISMATCH_REPAIR_2"/>
    <property type="match status" value="1"/>
</dbReference>
<feature type="binding site" evidence="9">
    <location>
        <begin position="621"/>
        <end position="628"/>
    </location>
    <ligand>
        <name>ATP</name>
        <dbReference type="ChEBI" id="CHEBI:30616"/>
    </ligand>
</feature>
<protein>
    <recommendedName>
        <fullName evidence="2 9">DNA mismatch repair protein MutS</fullName>
    </recommendedName>
</protein>
<comment type="function">
    <text evidence="8 9">This protein is involved in the repair of mismatches in DNA. It is possible that it carries out the mismatch recognition step. This protein has a weak ATPase activity.</text>
</comment>
<evidence type="ECO:0000256" key="7">
    <source>
        <dbReference type="ARBA" id="ARBA00023204"/>
    </source>
</evidence>
<dbReference type="InterPro" id="IPR007695">
    <property type="entry name" value="DNA_mismatch_repair_MutS-lik_N"/>
</dbReference>
<evidence type="ECO:0000256" key="10">
    <source>
        <dbReference type="RuleBase" id="RU003756"/>
    </source>
</evidence>
<dbReference type="InterPro" id="IPR036678">
    <property type="entry name" value="MutS_con_dom_sf"/>
</dbReference>
<evidence type="ECO:0000313" key="12">
    <source>
        <dbReference type="EMBL" id="MFC0180574.1"/>
    </source>
</evidence>
<comment type="similarity">
    <text evidence="1 9 10">Belongs to the DNA mismatch repair MutS family.</text>
</comment>
<gene>
    <name evidence="9 12" type="primary">mutS</name>
    <name evidence="12" type="ORF">ACFFIT_10860</name>
</gene>
<dbReference type="Gene3D" id="1.10.1420.10">
    <property type="match status" value="2"/>
</dbReference>
<dbReference type="InterPro" id="IPR007696">
    <property type="entry name" value="DNA_mismatch_repair_MutS_core"/>
</dbReference>
<dbReference type="SMART" id="SM00534">
    <property type="entry name" value="MUTSac"/>
    <property type="match status" value="1"/>
</dbReference>
<name>A0ABV6CC64_9GAMM</name>
<dbReference type="PANTHER" id="PTHR11361">
    <property type="entry name" value="DNA MISMATCH REPAIR PROTEIN MUTS FAMILY MEMBER"/>
    <property type="match status" value="1"/>
</dbReference>
<dbReference type="HAMAP" id="MF_00096">
    <property type="entry name" value="MutS"/>
    <property type="match status" value="1"/>
</dbReference>
<keyword evidence="6 9" id="KW-0238">DNA-binding</keyword>
<dbReference type="InterPro" id="IPR005748">
    <property type="entry name" value="DNA_mismatch_repair_MutS"/>
</dbReference>
<dbReference type="SUPFAM" id="SSF55271">
    <property type="entry name" value="DNA repair protein MutS, domain I"/>
    <property type="match status" value="1"/>
</dbReference>
<dbReference type="SUPFAM" id="SSF53150">
    <property type="entry name" value="DNA repair protein MutS, domain II"/>
    <property type="match status" value="1"/>
</dbReference>
<evidence type="ECO:0000256" key="9">
    <source>
        <dbReference type="HAMAP-Rule" id="MF_00096"/>
    </source>
</evidence>
<keyword evidence="7 9" id="KW-0234">DNA repair</keyword>
<dbReference type="Pfam" id="PF05188">
    <property type="entry name" value="MutS_II"/>
    <property type="match status" value="1"/>
</dbReference>
<feature type="domain" description="DNA mismatch repair proteins mutS family" evidence="11">
    <location>
        <begin position="695"/>
        <end position="711"/>
    </location>
</feature>
<dbReference type="PIRSF" id="PIRSF037677">
    <property type="entry name" value="DNA_mis_repair_Msh6"/>
    <property type="match status" value="1"/>
</dbReference>
<dbReference type="NCBIfam" id="TIGR01070">
    <property type="entry name" value="mutS1"/>
    <property type="match status" value="1"/>
</dbReference>
<dbReference type="PANTHER" id="PTHR11361:SF34">
    <property type="entry name" value="DNA MISMATCH REPAIR PROTEIN MSH1, MITOCHONDRIAL"/>
    <property type="match status" value="1"/>
</dbReference>
<evidence type="ECO:0000256" key="2">
    <source>
        <dbReference type="ARBA" id="ARBA00021982"/>
    </source>
</evidence>
<dbReference type="Pfam" id="PF05190">
    <property type="entry name" value="MutS_IV"/>
    <property type="match status" value="1"/>
</dbReference>
<dbReference type="EMBL" id="JBHLXE010000105">
    <property type="protein sequence ID" value="MFC0180574.1"/>
    <property type="molecule type" value="Genomic_DNA"/>
</dbReference>
<dbReference type="InterPro" id="IPR036187">
    <property type="entry name" value="DNA_mismatch_repair_MutS_sf"/>
</dbReference>
<dbReference type="InterPro" id="IPR027417">
    <property type="entry name" value="P-loop_NTPase"/>
</dbReference>
<dbReference type="Proteomes" id="UP001589758">
    <property type="component" value="Unassembled WGS sequence"/>
</dbReference>